<evidence type="ECO:0000313" key="3">
    <source>
        <dbReference type="Proteomes" id="UP000198406"/>
    </source>
</evidence>
<dbReference type="GO" id="GO:0008237">
    <property type="term" value="F:metallopeptidase activity"/>
    <property type="evidence" value="ECO:0007669"/>
    <property type="project" value="InterPro"/>
</dbReference>
<dbReference type="Gene3D" id="3.40.390.10">
    <property type="entry name" value="Collagenase (Catalytic Domain)"/>
    <property type="match status" value="1"/>
</dbReference>
<dbReference type="EMBL" id="BDSP01000074">
    <property type="protein sequence ID" value="GAX14009.1"/>
    <property type="molecule type" value="Genomic_DNA"/>
</dbReference>
<organism evidence="2 3">
    <name type="scientific">Fistulifera solaris</name>
    <name type="common">Oleaginous diatom</name>
    <dbReference type="NCBI Taxonomy" id="1519565"/>
    <lineage>
        <taxon>Eukaryota</taxon>
        <taxon>Sar</taxon>
        <taxon>Stramenopiles</taxon>
        <taxon>Ochrophyta</taxon>
        <taxon>Bacillariophyta</taxon>
        <taxon>Bacillariophyceae</taxon>
        <taxon>Bacillariophycidae</taxon>
        <taxon>Naviculales</taxon>
        <taxon>Naviculaceae</taxon>
        <taxon>Fistulifera</taxon>
    </lineage>
</organism>
<dbReference type="Pfam" id="PF05548">
    <property type="entry name" value="Peptidase_M11"/>
    <property type="match status" value="1"/>
</dbReference>
<dbReference type="InterPro" id="IPR008752">
    <property type="entry name" value="Peptidase_M11"/>
</dbReference>
<dbReference type="InterPro" id="IPR024079">
    <property type="entry name" value="MetalloPept_cat_dom_sf"/>
</dbReference>
<comment type="caution">
    <text evidence="2">The sequence shown here is derived from an EMBL/GenBank/DDBJ whole genome shotgun (WGS) entry which is preliminary data.</text>
</comment>
<dbReference type="AlphaFoldDB" id="A0A1Z5JJ36"/>
<dbReference type="InParanoid" id="A0A1Z5JJ36"/>
<evidence type="ECO:0000259" key="1">
    <source>
        <dbReference type="Pfam" id="PF05548"/>
    </source>
</evidence>
<protein>
    <recommendedName>
        <fullName evidence="1">Peptidase M11 gametolysin domain-containing protein</fullName>
    </recommendedName>
</protein>
<dbReference type="Proteomes" id="UP000198406">
    <property type="component" value="Unassembled WGS sequence"/>
</dbReference>
<keyword evidence="3" id="KW-1185">Reference proteome</keyword>
<feature type="domain" description="Peptidase M11 gametolysin" evidence="1">
    <location>
        <begin position="226"/>
        <end position="400"/>
    </location>
</feature>
<sequence>MRRQIRNILAAATTLFVVSLIVKLTDSRQGWHALQAERRLVADGSLELLSPMQKLQALTEIAQEERRLVRGRRMSSARVTMQTDIVCHLIVLDTFQPHEDESKTKSSNNGAYDEAFMPIINTPTEDEEPGHDGIGCVPMLGEVESGDLIMVKGLNTSWVTTNKKMLLSNGLYANFTDVVLDRGTLEVTGNATVSLVTMKNPKMNIETSQERRTVDIAVVLVSTIDSSLTFTADNVKDTLFDESKVNFMTQFDTCSFGKLKFQLAPAGIISVTVNEPASNFDSGLALATAAQAELEKTSALSMSELGEKVLVCLPPNVGSRPWVASAGVGHWRAQFNDDWCLSLSATMHEIGHTLGLTHANQDGEKYGDSTDYMAAGYRSQTQPRRCFNGIKSWELGWYKTRHHWIDPLTSGDQLIKLAPMVDFDKTSTDEAVIISIRDEYFVTFNRAKGMNIGTGNKRNQVIITTQGDGGSESIAGLGVGDVYEMKDYKSTGQSLFIAVCEFQRGRRGAPDVVFVSIGFGSESKCRIGTIFHRLDDFLPLGP</sequence>
<gene>
    <name evidence="2" type="ORF">FisN_5Lh075</name>
</gene>
<dbReference type="OrthoDB" id="48545at2759"/>
<reference evidence="2 3" key="1">
    <citation type="journal article" date="2015" name="Plant Cell">
        <title>Oil accumulation by the oleaginous diatom Fistulifera solaris as revealed by the genome and transcriptome.</title>
        <authorList>
            <person name="Tanaka T."/>
            <person name="Maeda Y."/>
            <person name="Veluchamy A."/>
            <person name="Tanaka M."/>
            <person name="Abida H."/>
            <person name="Marechal E."/>
            <person name="Bowler C."/>
            <person name="Muto M."/>
            <person name="Sunaga Y."/>
            <person name="Tanaka M."/>
            <person name="Yoshino T."/>
            <person name="Taniguchi T."/>
            <person name="Fukuda Y."/>
            <person name="Nemoto M."/>
            <person name="Matsumoto M."/>
            <person name="Wong P.S."/>
            <person name="Aburatani S."/>
            <person name="Fujibuchi W."/>
        </authorList>
    </citation>
    <scope>NUCLEOTIDE SEQUENCE [LARGE SCALE GENOMIC DNA]</scope>
    <source>
        <strain evidence="2 3">JPCC DA0580</strain>
    </source>
</reference>
<proteinExistence type="predicted"/>
<evidence type="ECO:0000313" key="2">
    <source>
        <dbReference type="EMBL" id="GAX14009.1"/>
    </source>
</evidence>
<dbReference type="SUPFAM" id="SSF55486">
    <property type="entry name" value="Metalloproteases ('zincins'), catalytic domain"/>
    <property type="match status" value="1"/>
</dbReference>
<accession>A0A1Z5JJ36</accession>
<name>A0A1Z5JJ36_FISSO</name>